<accession>A0AAV5IBL4</accession>
<evidence type="ECO:0000313" key="3">
    <source>
        <dbReference type="EMBL" id="GKU96440.1"/>
    </source>
</evidence>
<feature type="region of interest" description="Disordered" evidence="2">
    <location>
        <begin position="218"/>
        <end position="273"/>
    </location>
</feature>
<name>A0AAV5IBL4_9ROSI</name>
<evidence type="ECO:0000256" key="1">
    <source>
        <dbReference type="ARBA" id="ARBA00007879"/>
    </source>
</evidence>
<feature type="compositionally biased region" description="Polar residues" evidence="2">
    <location>
        <begin position="234"/>
        <end position="249"/>
    </location>
</feature>
<protein>
    <submittedName>
        <fullName evidence="3">Uncharacterized protein</fullName>
    </submittedName>
</protein>
<dbReference type="InterPro" id="IPR037151">
    <property type="entry name" value="AlkB-like_sf"/>
</dbReference>
<feature type="region of interest" description="Disordered" evidence="2">
    <location>
        <begin position="318"/>
        <end position="387"/>
    </location>
</feature>
<dbReference type="AlphaFoldDB" id="A0AAV5IBL4"/>
<gene>
    <name evidence="3" type="ORF">SLEP1_g9675</name>
</gene>
<reference evidence="3 4" key="1">
    <citation type="journal article" date="2021" name="Commun. Biol.">
        <title>The genome of Shorea leprosula (Dipterocarpaceae) highlights the ecological relevance of drought in aseasonal tropical rainforests.</title>
        <authorList>
            <person name="Ng K.K.S."/>
            <person name="Kobayashi M.J."/>
            <person name="Fawcett J.A."/>
            <person name="Hatakeyama M."/>
            <person name="Paape T."/>
            <person name="Ng C.H."/>
            <person name="Ang C.C."/>
            <person name="Tnah L.H."/>
            <person name="Lee C.T."/>
            <person name="Nishiyama T."/>
            <person name="Sese J."/>
            <person name="O'Brien M.J."/>
            <person name="Copetti D."/>
            <person name="Mohd Noor M.I."/>
            <person name="Ong R.C."/>
            <person name="Putra M."/>
            <person name="Sireger I.Z."/>
            <person name="Indrioko S."/>
            <person name="Kosugi Y."/>
            <person name="Izuno A."/>
            <person name="Isagi Y."/>
            <person name="Lee S.L."/>
            <person name="Shimizu K.K."/>
        </authorList>
    </citation>
    <scope>NUCLEOTIDE SEQUENCE [LARGE SCALE GENOMIC DNA]</scope>
    <source>
        <strain evidence="3">214</strain>
    </source>
</reference>
<comment type="caution">
    <text evidence="3">The sequence shown here is derived from an EMBL/GenBank/DDBJ whole genome shotgun (WGS) entry which is preliminary data.</text>
</comment>
<keyword evidence="4" id="KW-1185">Reference proteome</keyword>
<dbReference type="GO" id="GO:0003729">
    <property type="term" value="F:mRNA binding"/>
    <property type="evidence" value="ECO:0007669"/>
    <property type="project" value="InterPro"/>
</dbReference>
<dbReference type="InterPro" id="IPR044842">
    <property type="entry name" value="ALKBH9B/ALKBH10B-like"/>
</dbReference>
<dbReference type="PANTHER" id="PTHR31447:SF0">
    <property type="entry name" value="HYDROXYPROLINE-RICH GLYCOPROTEIN FAMILY PROTEIN"/>
    <property type="match status" value="1"/>
</dbReference>
<proteinExistence type="inferred from homology"/>
<dbReference type="SUPFAM" id="SSF51197">
    <property type="entry name" value="Clavaminate synthase-like"/>
    <property type="match status" value="1"/>
</dbReference>
<dbReference type="GO" id="GO:0006402">
    <property type="term" value="P:mRNA catabolic process"/>
    <property type="evidence" value="ECO:0007669"/>
    <property type="project" value="InterPro"/>
</dbReference>
<dbReference type="GO" id="GO:0032451">
    <property type="term" value="F:demethylase activity"/>
    <property type="evidence" value="ECO:0007669"/>
    <property type="project" value="InterPro"/>
</dbReference>
<organism evidence="3 4">
    <name type="scientific">Rubroshorea leprosula</name>
    <dbReference type="NCBI Taxonomy" id="152421"/>
    <lineage>
        <taxon>Eukaryota</taxon>
        <taxon>Viridiplantae</taxon>
        <taxon>Streptophyta</taxon>
        <taxon>Embryophyta</taxon>
        <taxon>Tracheophyta</taxon>
        <taxon>Spermatophyta</taxon>
        <taxon>Magnoliopsida</taxon>
        <taxon>eudicotyledons</taxon>
        <taxon>Gunneridae</taxon>
        <taxon>Pentapetalae</taxon>
        <taxon>rosids</taxon>
        <taxon>malvids</taxon>
        <taxon>Malvales</taxon>
        <taxon>Dipterocarpaceae</taxon>
        <taxon>Rubroshorea</taxon>
    </lineage>
</organism>
<dbReference type="EMBL" id="BPVZ01000010">
    <property type="protein sequence ID" value="GKU96440.1"/>
    <property type="molecule type" value="Genomic_DNA"/>
</dbReference>
<comment type="similarity">
    <text evidence="1">Belongs to the alkB family.</text>
</comment>
<evidence type="ECO:0000313" key="4">
    <source>
        <dbReference type="Proteomes" id="UP001054252"/>
    </source>
</evidence>
<dbReference type="Gene3D" id="2.60.120.590">
    <property type="entry name" value="Alpha-ketoglutarate-dependent dioxygenase AlkB-like"/>
    <property type="match status" value="1"/>
</dbReference>
<feature type="compositionally biased region" description="Low complexity" evidence="2">
    <location>
        <begin position="323"/>
        <end position="349"/>
    </location>
</feature>
<dbReference type="PANTHER" id="PTHR31447">
    <property type="entry name" value="HYDROXYPROLINE-RICH GLYCOPROTEIN FAMILY PROTEIN-RELATED"/>
    <property type="match status" value="1"/>
</dbReference>
<evidence type="ECO:0000256" key="2">
    <source>
        <dbReference type="SAM" id="MobiDB-lite"/>
    </source>
</evidence>
<dbReference type="Proteomes" id="UP001054252">
    <property type="component" value="Unassembled WGS sequence"/>
</dbReference>
<sequence>MVPKTFTAMEPHDGRMVNVVDGLRLYEELFDENEVPKFVSLVNDLRAAGKKGHLQGQTYIASKRPTKGHGREMIQFGLPMSDAPLDDDSTTGISKDRSVEPIPSLLQDAINRLVAMQVMSVKPDCCIIDIYNEGDHSQPHMWPHWFGKPICMLFLTECDITFGKVLIAFNPGDYTGALRLSFAPGSLLVMEGTCTDFAKHALPSVRKQRMLITFTKHQSKKTIPNDRQRLPSPAASQWGSSKRSPNNVRHTGGPKHHLPIPATGVLPAPIRPQIPPNGVQPLFVPTPVAPAMSFPTPVPIPPGSTGWASRFPVPGTGVFLPPSGSANSSSSEQTSTAATETSFTVETSAPTEKVKGSGRKSSHSTPKGKLDGNTQKLDSNESVDETL</sequence>